<evidence type="ECO:0000259" key="5">
    <source>
        <dbReference type="Pfam" id="PF01526"/>
    </source>
</evidence>
<evidence type="ECO:0000259" key="6">
    <source>
        <dbReference type="Pfam" id="PF13700"/>
    </source>
</evidence>
<keyword evidence="4" id="KW-0233">DNA recombination</keyword>
<evidence type="ECO:0000256" key="4">
    <source>
        <dbReference type="ARBA" id="ARBA00023172"/>
    </source>
</evidence>
<proteinExistence type="inferred from homology"/>
<feature type="domain" description="DUF4158" evidence="6">
    <location>
        <begin position="6"/>
        <end position="167"/>
    </location>
</feature>
<dbReference type="Pfam" id="PF13700">
    <property type="entry name" value="DUF4158"/>
    <property type="match status" value="1"/>
</dbReference>
<comment type="similarity">
    <text evidence="1">Belongs to the transposase 7 family.</text>
</comment>
<feature type="domain" description="Tn3 transposase DDE" evidence="5">
    <location>
        <begin position="576"/>
        <end position="962"/>
    </location>
</feature>
<evidence type="ECO:0000256" key="2">
    <source>
        <dbReference type="ARBA" id="ARBA00022578"/>
    </source>
</evidence>
<dbReference type="RefSeq" id="WP_199051546.1">
    <property type="nucleotide sequence ID" value="NZ_JAELXT010000044.1"/>
</dbReference>
<dbReference type="NCBIfam" id="NF033527">
    <property type="entry name" value="transpos_Tn3"/>
    <property type="match status" value="1"/>
</dbReference>
<evidence type="ECO:0000313" key="7">
    <source>
        <dbReference type="EMBL" id="MBJ6128275.1"/>
    </source>
</evidence>
<dbReference type="Proteomes" id="UP000620670">
    <property type="component" value="Unassembled WGS sequence"/>
</dbReference>
<accession>A0ABS0Y7J8</accession>
<dbReference type="Pfam" id="PF01526">
    <property type="entry name" value="DDE_Tnp_Tn3"/>
    <property type="match status" value="1"/>
</dbReference>
<keyword evidence="3" id="KW-0238">DNA-binding</keyword>
<gene>
    <name evidence="7" type="ORF">JAO75_23015</name>
</gene>
<name>A0ABS0Y7J8_9HYPH</name>
<dbReference type="InterPro" id="IPR025296">
    <property type="entry name" value="DUF4158"/>
</dbReference>
<protein>
    <submittedName>
        <fullName evidence="7">Tn3 family transposase</fullName>
    </submittedName>
</protein>
<sequence length="986" mass="110446">MAQRGLLAEDERQLVFGIPRQEHPIIKHYTFSQGDLDLVLRKRGARNQLGFAVQLCLLRYPGFGLRLNETPPREMLTFLARQLQVSPHVFEDYSRRPQTRLDHAAELMARLNLRPAMWEDWPLMLSVAAEAAWATNNGVEIVQAVLDWLRTHRIILPAPNRLERVARAGRALARRRAAEALLDPLTEDQLKAIDALLVNDTTLKRTPLAWLRDIAEAPNSSNMTALLERLSYVRSLQISPEIVDRVHERRFQQFVREGAVAPAFLLDEYGVRRRRATLVAQIIVLEAKLADAAIAMFDRLVGSLFTRARRRQERAYQTTGREVSRLMRLFHSTITALSTARATRGDPFEIIDEEIGWSGLIKVQPQVEELAQLADGDTLVMAAAKFMTVRRFALPFLEAFTFRSTGRLNPVLAALNMVRDSLRSRRRDLPQKPPMSFLPKTWQQLIMETGQPDRRLYETAVFAVLRDRLRSGDIWVEGTRNYQRFDTYLLPPASAPSAIAALKAPDDADAYLAERSQLLEWRLKRFAQALSKNAVPGVSLRGEELHVSPLRALTPPEADRLDRDLDLLMPNIRITELLSEVAQATGFAGCFIDLRDGRPADDATAVLAAVLADATNLGIERMAYASQGVTKAQLTWVHSWYLRDETYKAALGAIVDAHQRFPLAALWGDGSTSSSDGQFFRTGCRSAGVGEVNAKYGSDPGVKFYTHLSDQYGPFHTKVISATTSEAPHVLDGLLHHGTGLSIHDHYTDTGGATDHVFGLCHLLGFRFVPRLRDLKDRRLATLAGLEVPSSLQSLMGRPIRADVVGQGWDEVLHLAASLAAGTVAPSVMLKKLSAYKRQNRVDLALQEIGRIERSLFTLDWLESPDLRRRCHVGLNKGEARNSMAQAIFAHKQGRITDRTFENQSYRASGLNLVIAAIVYWNTLYMGRAVEHLRSQGRIVPDELLTHVAPLGWRHISLTGDYLWQHAASGAGQQGPLRNVRHRNAA</sequence>
<dbReference type="EMBL" id="JAELXT010000044">
    <property type="protein sequence ID" value="MBJ6128275.1"/>
    <property type="molecule type" value="Genomic_DNA"/>
</dbReference>
<reference evidence="8" key="1">
    <citation type="submission" date="2020-12" db="EMBL/GenBank/DDBJ databases">
        <title>Hymenobacter sp.</title>
        <authorList>
            <person name="Kim M.K."/>
        </authorList>
    </citation>
    <scope>NUCLEOTIDE SEQUENCE [LARGE SCALE GENOMIC DNA]</scope>
    <source>
        <strain evidence="8">BT325</strain>
    </source>
</reference>
<evidence type="ECO:0000256" key="3">
    <source>
        <dbReference type="ARBA" id="ARBA00023125"/>
    </source>
</evidence>
<dbReference type="InterPro" id="IPR002513">
    <property type="entry name" value="Tn3_Tnp_DDE_dom"/>
</dbReference>
<evidence type="ECO:0000313" key="8">
    <source>
        <dbReference type="Proteomes" id="UP000620670"/>
    </source>
</evidence>
<dbReference type="InterPro" id="IPR047653">
    <property type="entry name" value="Tn3-like_transpos"/>
</dbReference>
<organism evidence="7 8">
    <name type="scientific">Microvirga splendida</name>
    <dbReference type="NCBI Taxonomy" id="2795727"/>
    <lineage>
        <taxon>Bacteria</taxon>
        <taxon>Pseudomonadati</taxon>
        <taxon>Pseudomonadota</taxon>
        <taxon>Alphaproteobacteria</taxon>
        <taxon>Hyphomicrobiales</taxon>
        <taxon>Methylobacteriaceae</taxon>
        <taxon>Microvirga</taxon>
    </lineage>
</organism>
<keyword evidence="2" id="KW-0815">Transposition</keyword>
<comment type="caution">
    <text evidence="7">The sequence shown here is derived from an EMBL/GenBank/DDBJ whole genome shotgun (WGS) entry which is preliminary data.</text>
</comment>
<keyword evidence="8" id="KW-1185">Reference proteome</keyword>
<evidence type="ECO:0000256" key="1">
    <source>
        <dbReference type="ARBA" id="ARBA00009402"/>
    </source>
</evidence>